<proteinExistence type="predicted"/>
<organism evidence="1 2">
    <name type="scientific">Glossina palpalis gambiensis</name>
    <dbReference type="NCBI Taxonomy" id="67801"/>
    <lineage>
        <taxon>Eukaryota</taxon>
        <taxon>Metazoa</taxon>
        <taxon>Ecdysozoa</taxon>
        <taxon>Arthropoda</taxon>
        <taxon>Hexapoda</taxon>
        <taxon>Insecta</taxon>
        <taxon>Pterygota</taxon>
        <taxon>Neoptera</taxon>
        <taxon>Endopterygota</taxon>
        <taxon>Diptera</taxon>
        <taxon>Brachycera</taxon>
        <taxon>Muscomorpha</taxon>
        <taxon>Hippoboscoidea</taxon>
        <taxon>Glossinidae</taxon>
        <taxon>Glossina</taxon>
    </lineage>
</organism>
<sequence>MFVNMRADLVFVYGIDFSCLTVLSKYVTLAARSLLKYFATPLKMDSSKEAFAMSRFTRHILKRLFAKLTLYGKGGIWNLNFSRSWVITVVNIRRLSTATFTPTLGQHQQNQIAGRMDMASSGRIFALTSQFNCDYMKKLSGQTYADFTGIPTQSNT</sequence>
<protein>
    <submittedName>
        <fullName evidence="1">Uncharacterized protein</fullName>
    </submittedName>
</protein>
<reference evidence="1" key="2">
    <citation type="submission" date="2020-05" db="UniProtKB">
        <authorList>
            <consortium name="EnsemblMetazoa"/>
        </authorList>
    </citation>
    <scope>IDENTIFICATION</scope>
    <source>
        <strain evidence="1">IAEA</strain>
    </source>
</reference>
<dbReference type="EnsemblMetazoa" id="GPPI030767-RA">
    <property type="protein sequence ID" value="GPPI030767-PA"/>
    <property type="gene ID" value="GPPI030767"/>
</dbReference>
<reference evidence="2" key="1">
    <citation type="submission" date="2015-01" db="EMBL/GenBank/DDBJ databases">
        <authorList>
            <person name="Aksoy S."/>
            <person name="Warren W."/>
            <person name="Wilson R.K."/>
        </authorList>
    </citation>
    <scope>NUCLEOTIDE SEQUENCE [LARGE SCALE GENOMIC DNA]</scope>
    <source>
        <strain evidence="2">IAEA</strain>
    </source>
</reference>
<dbReference type="EMBL" id="JXJN01014727">
    <property type="status" value="NOT_ANNOTATED_CDS"/>
    <property type="molecule type" value="Genomic_DNA"/>
</dbReference>
<dbReference type="VEuPathDB" id="VectorBase:GPPI030767"/>
<evidence type="ECO:0000313" key="1">
    <source>
        <dbReference type="EnsemblMetazoa" id="GPPI030767-PA"/>
    </source>
</evidence>
<dbReference type="Proteomes" id="UP000092460">
    <property type="component" value="Unassembled WGS sequence"/>
</dbReference>
<accession>A0A1B0BI03</accession>
<dbReference type="AlphaFoldDB" id="A0A1B0BI03"/>
<keyword evidence="2" id="KW-1185">Reference proteome</keyword>
<evidence type="ECO:0000313" key="2">
    <source>
        <dbReference type="Proteomes" id="UP000092460"/>
    </source>
</evidence>
<name>A0A1B0BI03_9MUSC</name>